<feature type="compositionally biased region" description="Low complexity" evidence="1">
    <location>
        <begin position="78"/>
        <end position="89"/>
    </location>
</feature>
<organism evidence="2 3">
    <name type="scientific">Plakobranchus ocellatus</name>
    <dbReference type="NCBI Taxonomy" id="259542"/>
    <lineage>
        <taxon>Eukaryota</taxon>
        <taxon>Metazoa</taxon>
        <taxon>Spiralia</taxon>
        <taxon>Lophotrochozoa</taxon>
        <taxon>Mollusca</taxon>
        <taxon>Gastropoda</taxon>
        <taxon>Heterobranchia</taxon>
        <taxon>Euthyneura</taxon>
        <taxon>Panpulmonata</taxon>
        <taxon>Sacoglossa</taxon>
        <taxon>Placobranchoidea</taxon>
        <taxon>Plakobranchidae</taxon>
        <taxon>Plakobranchus</taxon>
    </lineage>
</organism>
<proteinExistence type="predicted"/>
<evidence type="ECO:0000256" key="1">
    <source>
        <dbReference type="SAM" id="MobiDB-lite"/>
    </source>
</evidence>
<evidence type="ECO:0000313" key="3">
    <source>
        <dbReference type="Proteomes" id="UP000735302"/>
    </source>
</evidence>
<name>A0AAV3YYM6_9GAST</name>
<dbReference type="Proteomes" id="UP000735302">
    <property type="component" value="Unassembled WGS sequence"/>
</dbReference>
<dbReference type="EMBL" id="BLXT01001819">
    <property type="protein sequence ID" value="GFN88004.1"/>
    <property type="molecule type" value="Genomic_DNA"/>
</dbReference>
<comment type="caution">
    <text evidence="2">The sequence shown here is derived from an EMBL/GenBank/DDBJ whole genome shotgun (WGS) entry which is preliminary data.</text>
</comment>
<protein>
    <submittedName>
        <fullName evidence="2">Uncharacterized protein</fullName>
    </submittedName>
</protein>
<evidence type="ECO:0000313" key="2">
    <source>
        <dbReference type="EMBL" id="GFN88004.1"/>
    </source>
</evidence>
<keyword evidence="3" id="KW-1185">Reference proteome</keyword>
<reference evidence="2 3" key="1">
    <citation type="journal article" date="2021" name="Elife">
        <title>Chloroplast acquisition without the gene transfer in kleptoplastic sea slugs, Plakobranchus ocellatus.</title>
        <authorList>
            <person name="Maeda T."/>
            <person name="Takahashi S."/>
            <person name="Yoshida T."/>
            <person name="Shimamura S."/>
            <person name="Takaki Y."/>
            <person name="Nagai Y."/>
            <person name="Toyoda A."/>
            <person name="Suzuki Y."/>
            <person name="Arimoto A."/>
            <person name="Ishii H."/>
            <person name="Satoh N."/>
            <person name="Nishiyama T."/>
            <person name="Hasebe M."/>
            <person name="Maruyama T."/>
            <person name="Minagawa J."/>
            <person name="Obokata J."/>
            <person name="Shigenobu S."/>
        </authorList>
    </citation>
    <scope>NUCLEOTIDE SEQUENCE [LARGE SCALE GENOMIC DNA]</scope>
</reference>
<feature type="region of interest" description="Disordered" evidence="1">
    <location>
        <begin position="72"/>
        <end position="102"/>
    </location>
</feature>
<accession>A0AAV3YYM6</accession>
<gene>
    <name evidence="2" type="ORF">PoB_001451000</name>
</gene>
<dbReference type="AlphaFoldDB" id="A0AAV3YYM6"/>
<sequence length="102" mass="11472">MIIDISVCCFKILRVDTLVVVMGELEKPVLDSTPSKSSCLTAVITIFPLSNTITAWRGSRNFPQSSTLFYINNKKKNNNNNNNTNQQQPNRRDHNNSSSVNN</sequence>